<dbReference type="SUPFAM" id="SSF54001">
    <property type="entry name" value="Cysteine proteinases"/>
    <property type="match status" value="1"/>
</dbReference>
<evidence type="ECO:0000313" key="4">
    <source>
        <dbReference type="EMBL" id="QDT56580.1"/>
    </source>
</evidence>
<dbReference type="KEGG" id="ccos:Pan44_46360"/>
<evidence type="ECO:0000313" key="5">
    <source>
        <dbReference type="Proteomes" id="UP000315700"/>
    </source>
</evidence>
<dbReference type="Pfam" id="PF01841">
    <property type="entry name" value="Transglut_core"/>
    <property type="match status" value="1"/>
</dbReference>
<accession>A0A517SKC9</accession>
<evidence type="ECO:0000259" key="3">
    <source>
        <dbReference type="SMART" id="SM00460"/>
    </source>
</evidence>
<dbReference type="SMART" id="SM00460">
    <property type="entry name" value="TGc"/>
    <property type="match status" value="1"/>
</dbReference>
<dbReference type="PANTHER" id="PTHR42736:SF1">
    <property type="entry name" value="PROTEIN-GLUTAMINE GAMMA-GLUTAMYLTRANSFERASE"/>
    <property type="match status" value="1"/>
</dbReference>
<name>A0A517SKC9_9PLAN</name>
<evidence type="ECO:0000256" key="1">
    <source>
        <dbReference type="SAM" id="MobiDB-lite"/>
    </source>
</evidence>
<dbReference type="PANTHER" id="PTHR42736">
    <property type="entry name" value="PROTEIN-GLUTAMINE GAMMA-GLUTAMYLTRANSFERASE"/>
    <property type="match status" value="1"/>
</dbReference>
<feature type="transmembrane region" description="Helical" evidence="2">
    <location>
        <begin position="56"/>
        <end position="73"/>
    </location>
</feature>
<dbReference type="InterPro" id="IPR052901">
    <property type="entry name" value="Bact_TGase-like"/>
</dbReference>
<feature type="transmembrane region" description="Helical" evidence="2">
    <location>
        <begin position="117"/>
        <end position="136"/>
    </location>
</feature>
<keyword evidence="2" id="KW-0472">Membrane</keyword>
<protein>
    <submittedName>
        <fullName evidence="4">Transglutaminase-like superfamily protein</fullName>
    </submittedName>
</protein>
<reference evidence="4 5" key="1">
    <citation type="submission" date="2019-02" db="EMBL/GenBank/DDBJ databases">
        <title>Deep-cultivation of Planctomycetes and their phenomic and genomic characterization uncovers novel biology.</title>
        <authorList>
            <person name="Wiegand S."/>
            <person name="Jogler M."/>
            <person name="Boedeker C."/>
            <person name="Pinto D."/>
            <person name="Vollmers J."/>
            <person name="Rivas-Marin E."/>
            <person name="Kohn T."/>
            <person name="Peeters S.H."/>
            <person name="Heuer A."/>
            <person name="Rast P."/>
            <person name="Oberbeckmann S."/>
            <person name="Bunk B."/>
            <person name="Jeske O."/>
            <person name="Meyerdierks A."/>
            <person name="Storesund J.E."/>
            <person name="Kallscheuer N."/>
            <person name="Luecker S."/>
            <person name="Lage O.M."/>
            <person name="Pohl T."/>
            <person name="Merkel B.J."/>
            <person name="Hornburger P."/>
            <person name="Mueller R.-W."/>
            <person name="Bruemmer F."/>
            <person name="Labrenz M."/>
            <person name="Spormann A.M."/>
            <person name="Op den Camp H."/>
            <person name="Overmann J."/>
            <person name="Amann R."/>
            <person name="Jetten M.S.M."/>
            <person name="Mascher T."/>
            <person name="Medema M.H."/>
            <person name="Devos D.P."/>
            <person name="Kaster A.-K."/>
            <person name="Ovreas L."/>
            <person name="Rohde M."/>
            <person name="Galperin M.Y."/>
            <person name="Jogler C."/>
        </authorList>
    </citation>
    <scope>NUCLEOTIDE SEQUENCE [LARGE SCALE GENOMIC DNA]</scope>
    <source>
        <strain evidence="4 5">Pan44</strain>
    </source>
</reference>
<dbReference type="InParanoid" id="A0A517SKC9"/>
<dbReference type="AlphaFoldDB" id="A0A517SKC9"/>
<dbReference type="EMBL" id="CP036271">
    <property type="protein sequence ID" value="QDT56580.1"/>
    <property type="molecule type" value="Genomic_DNA"/>
</dbReference>
<feature type="compositionally biased region" description="Basic and acidic residues" evidence="1">
    <location>
        <begin position="229"/>
        <end position="246"/>
    </location>
</feature>
<keyword evidence="2" id="KW-0812">Transmembrane</keyword>
<keyword evidence="5" id="KW-1185">Reference proteome</keyword>
<feature type="transmembrane region" description="Helical" evidence="2">
    <location>
        <begin position="29"/>
        <end position="49"/>
    </location>
</feature>
<sequence length="855" mass="95162">MSLPLIALGLSAFVWEAGTRTFLVSGRPFELIVMAFLRNILLGLGTVSAWRRFQPLTILLSLFLAMFGATAARNTQAQVVAAAFAAVAVVWLATSHWDALRGMIVTDRQDSRRWRRVFSIGIAALLATTAFVSVGHQSVLRSLKGFMPSSGGNGQQSDYARDGVGDGEMLVAGTENIRSFGPIEDAPFMTDDKPSLYDVFDDRYEEPVRPVQKQDRAIALDPKTAVQKPPEHIHTESQKAQREFSTRRKPKGATSQRLKTISSDAMFYVAGRVPLHLRTEVYDDFDGDAWKASPASRKEAAEVCEIDGKPWLRLRDSARFRSDLGEAETHALKIVRMDTNVIPLPLNAHGVHIDRVDRSDFYLVESSGRVRLDREALPELVPIHIASRPVDRRRTERAIGFDFVDASEDWPVQLDLRKWRALAEEWTRNCTTKTGRLQAIESRLQSEYVLDENWRPSTTSAAPVADFLFTSKRGPDYQFATAAALLLRSIGYRTRVVSGFYADDRDYEARSGHTAVKKDDVHFWTEAALVGNSWFTVEATPGYRILGPIESWSEWLRRQVETSLSYGWQNRLMAGCLLAAMATLFACRRPLVDRVDEFLWVVVTRRRSRPALSALSLLERRAARAGHPRPESTTASRWLMELKSRAPREAGPALESLAVHVDRDAFGPPGESPNDSLGTQMIDPILARRLSLRWFQKSASADATSPGEKSTRSLPTTAALVLASAMTLLPLCSTGCRGEAAEEAHLEHAHPAHKPVSLQHAADDLKTRIVSPTLRSNDQESTEFLDIVRWLPELAGATDLKKQDWDSVLRDSQELERRFSEGKVADSDAETTAMLARLQDLGAKAKKAAPGGFDH</sequence>
<evidence type="ECO:0000256" key="2">
    <source>
        <dbReference type="SAM" id="Phobius"/>
    </source>
</evidence>
<dbReference type="Gene3D" id="3.10.620.30">
    <property type="match status" value="1"/>
</dbReference>
<dbReference type="Proteomes" id="UP000315700">
    <property type="component" value="Chromosome"/>
</dbReference>
<gene>
    <name evidence="4" type="ORF">Pan44_46360</name>
</gene>
<dbReference type="InterPro" id="IPR002931">
    <property type="entry name" value="Transglutaminase-like"/>
</dbReference>
<dbReference type="RefSeq" id="WP_197453568.1">
    <property type="nucleotide sequence ID" value="NZ_CP036271.1"/>
</dbReference>
<feature type="transmembrane region" description="Helical" evidence="2">
    <location>
        <begin position="79"/>
        <end position="97"/>
    </location>
</feature>
<feature type="domain" description="Transglutaminase-like" evidence="3">
    <location>
        <begin position="468"/>
        <end position="541"/>
    </location>
</feature>
<feature type="region of interest" description="Disordered" evidence="1">
    <location>
        <begin position="225"/>
        <end position="256"/>
    </location>
</feature>
<proteinExistence type="predicted"/>
<dbReference type="InterPro" id="IPR038765">
    <property type="entry name" value="Papain-like_cys_pep_sf"/>
</dbReference>
<keyword evidence="2" id="KW-1133">Transmembrane helix</keyword>
<organism evidence="4 5">
    <name type="scientific">Caulifigura coniformis</name>
    <dbReference type="NCBI Taxonomy" id="2527983"/>
    <lineage>
        <taxon>Bacteria</taxon>
        <taxon>Pseudomonadati</taxon>
        <taxon>Planctomycetota</taxon>
        <taxon>Planctomycetia</taxon>
        <taxon>Planctomycetales</taxon>
        <taxon>Planctomycetaceae</taxon>
        <taxon>Caulifigura</taxon>
    </lineage>
</organism>